<name>A0A2U1ANG4_9BACT</name>
<dbReference type="Proteomes" id="UP000245959">
    <property type="component" value="Unassembled WGS sequence"/>
</dbReference>
<evidence type="ECO:0000256" key="1">
    <source>
        <dbReference type="ARBA" id="ARBA00022679"/>
    </source>
</evidence>
<evidence type="ECO:0000256" key="2">
    <source>
        <dbReference type="ARBA" id="ARBA00023315"/>
    </source>
</evidence>
<gene>
    <name evidence="5" type="ORF">C8D82_13030</name>
    <name evidence="4" type="ORF">HF882_21145</name>
</gene>
<feature type="domain" description="Mannose-1-phosphate guanyltransferase C-terminal" evidence="3">
    <location>
        <begin position="154"/>
        <end position="261"/>
    </location>
</feature>
<dbReference type="GO" id="GO:0016779">
    <property type="term" value="F:nucleotidyltransferase activity"/>
    <property type="evidence" value="ECO:0007669"/>
    <property type="project" value="UniProtKB-ARBA"/>
</dbReference>
<comment type="caution">
    <text evidence="5">The sequence shown here is derived from an EMBL/GenBank/DDBJ whole genome shotgun (WGS) entry which is preliminary data.</text>
</comment>
<organism evidence="5 6">
    <name type="scientific">Victivallis vadensis</name>
    <dbReference type="NCBI Taxonomy" id="172901"/>
    <lineage>
        <taxon>Bacteria</taxon>
        <taxon>Pseudomonadati</taxon>
        <taxon>Lentisphaerota</taxon>
        <taxon>Lentisphaeria</taxon>
        <taxon>Victivallales</taxon>
        <taxon>Victivallaceae</taxon>
        <taxon>Victivallis</taxon>
    </lineage>
</organism>
<accession>A0A2U1ANG4</accession>
<dbReference type="SUPFAM" id="SSF51161">
    <property type="entry name" value="Trimeric LpxA-like enzymes"/>
    <property type="match status" value="1"/>
</dbReference>
<reference evidence="4 7" key="2">
    <citation type="submission" date="2020-04" db="EMBL/GenBank/DDBJ databases">
        <authorList>
            <person name="Hitch T.C.A."/>
            <person name="Wylensek D."/>
            <person name="Clavel T."/>
        </authorList>
    </citation>
    <scope>NUCLEOTIDE SEQUENCE [LARGE SCALE GENOMIC DNA]</scope>
    <source>
        <strain evidence="4 7">COR2-253-APC-1A</strain>
    </source>
</reference>
<dbReference type="PANTHER" id="PTHR43584:SF8">
    <property type="entry name" value="N-ACETYLMURAMATE ALPHA-1-PHOSPHATE URIDYLYLTRANSFERASE"/>
    <property type="match status" value="1"/>
</dbReference>
<evidence type="ECO:0000313" key="7">
    <source>
        <dbReference type="Proteomes" id="UP000576225"/>
    </source>
</evidence>
<dbReference type="CDD" id="cd05636">
    <property type="entry name" value="LbH_G1P_TT_C_like"/>
    <property type="match status" value="1"/>
</dbReference>
<evidence type="ECO:0000313" key="4">
    <source>
        <dbReference type="EMBL" id="NMD89095.1"/>
    </source>
</evidence>
<dbReference type="EMBL" id="JABAEW010000077">
    <property type="protein sequence ID" value="NMD89095.1"/>
    <property type="molecule type" value="Genomic_DNA"/>
</dbReference>
<protein>
    <submittedName>
        <fullName evidence="5">Transferase family hexapeptide repeat protein</fullName>
    </submittedName>
</protein>
<dbReference type="InterPro" id="IPR011004">
    <property type="entry name" value="Trimer_LpxA-like_sf"/>
</dbReference>
<dbReference type="InterPro" id="IPR050065">
    <property type="entry name" value="GlmU-like"/>
</dbReference>
<dbReference type="OrthoDB" id="9779868at2"/>
<keyword evidence="6" id="KW-1185">Reference proteome</keyword>
<proteinExistence type="predicted"/>
<dbReference type="PANTHER" id="PTHR43584">
    <property type="entry name" value="NUCLEOTIDYL TRANSFERASE"/>
    <property type="match status" value="1"/>
</dbReference>
<evidence type="ECO:0000313" key="5">
    <source>
        <dbReference type="EMBL" id="PVY37871.1"/>
    </source>
</evidence>
<dbReference type="GeneID" id="78296567"/>
<reference evidence="5 6" key="1">
    <citation type="submission" date="2018-04" db="EMBL/GenBank/DDBJ databases">
        <title>Genomic Encyclopedia of Type Strains, Phase IV (KMG-IV): sequencing the most valuable type-strain genomes for metagenomic binning, comparative biology and taxonomic classification.</title>
        <authorList>
            <person name="Goeker M."/>
        </authorList>
    </citation>
    <scope>NUCLEOTIDE SEQUENCE [LARGE SCALE GENOMIC DNA]</scope>
    <source>
        <strain evidence="5 6">DSM 14823</strain>
    </source>
</reference>
<evidence type="ECO:0000259" key="3">
    <source>
        <dbReference type="Pfam" id="PF25087"/>
    </source>
</evidence>
<dbReference type="Pfam" id="PF25087">
    <property type="entry name" value="GMPPB_C"/>
    <property type="match status" value="1"/>
</dbReference>
<keyword evidence="1 5" id="KW-0808">Transferase</keyword>
<sequence length="288" mass="30388">MAVEIIAAKVPSLWPITAEVNTIKVGGIRIADLILSRFPALPDNRTVAVRGDFLPSLEFAALLATGAGNCVVKDASDGATLAEVTIPGRLGVTELPLDENSTRIRHPWDLLSLNERLVGAMTSNDIRGTVRAGATLDGFVKLGANSVILPGVYIEGNVVIGENCKIGPNCYIRGNTSIGDKCHVGQAVEIKNSLLGDKVSVGHLSYAGDSVICDGVNFGAGTIISNLRHDGRNHRWLENQEFLDTGRRKFGAIIGEGVHTGIHTSIYPGRSLAAGSCTTPGEVVSRSK</sequence>
<dbReference type="Gene3D" id="2.160.10.10">
    <property type="entry name" value="Hexapeptide repeat proteins"/>
    <property type="match status" value="1"/>
</dbReference>
<dbReference type="GO" id="GO:0016746">
    <property type="term" value="F:acyltransferase activity"/>
    <property type="evidence" value="ECO:0007669"/>
    <property type="project" value="UniProtKB-KW"/>
</dbReference>
<dbReference type="InterPro" id="IPR056729">
    <property type="entry name" value="GMPPB_C"/>
</dbReference>
<dbReference type="RefSeq" id="WP_116885286.1">
    <property type="nucleotide sequence ID" value="NZ_CABMMC010000100.1"/>
</dbReference>
<dbReference type="Proteomes" id="UP000576225">
    <property type="component" value="Unassembled WGS sequence"/>
</dbReference>
<keyword evidence="2" id="KW-0012">Acyltransferase</keyword>
<dbReference type="AlphaFoldDB" id="A0A2U1ANG4"/>
<evidence type="ECO:0000313" key="6">
    <source>
        <dbReference type="Proteomes" id="UP000245959"/>
    </source>
</evidence>
<dbReference type="EMBL" id="QEKH01000030">
    <property type="protein sequence ID" value="PVY37871.1"/>
    <property type="molecule type" value="Genomic_DNA"/>
</dbReference>